<feature type="domain" description="DUF11" evidence="2">
    <location>
        <begin position="1449"/>
        <end position="1554"/>
    </location>
</feature>
<feature type="domain" description="DUF11" evidence="2">
    <location>
        <begin position="2109"/>
        <end position="2215"/>
    </location>
</feature>
<dbReference type="PANTHER" id="PTHR34819">
    <property type="entry name" value="LARGE CYSTEINE-RICH PERIPLASMIC PROTEIN OMCB"/>
    <property type="match status" value="1"/>
</dbReference>
<feature type="domain" description="DUF11" evidence="2">
    <location>
        <begin position="5"/>
        <end position="91"/>
    </location>
</feature>
<feature type="domain" description="DUF11" evidence="2">
    <location>
        <begin position="388"/>
        <end position="494"/>
    </location>
</feature>
<accession>A0A0G8F3R6</accession>
<dbReference type="EMBL" id="LCYI01000019">
    <property type="protein sequence ID" value="KLA30392.1"/>
    <property type="molecule type" value="Genomic_DNA"/>
</dbReference>
<sequence>MAIATIGSRLTYTIVVQNTGTLPAQNVTFTDPIPAGTTFVPNSVTVNGTPTAGDPSTGIPINNIPAGGSVTITFQVDVTSIPTPPVASNVASFGYEFQPAPNAPTITRTTTSNIVDTDIFTANVALTKAVDKTIATIGDTITYTITATNQAPLAANNVIITDTPPAGTSFVPGSVTVNGTSTTDNPATGINVGTIAANGNATITFQVRVNTLPTPNPIPNSATSSFQYNPPNQPPINRNSTSNIVETQINATIINPTKSANQQIVNIGDIITYTITVPNNGNISATNVSITDPIPTGTTFIPNSVTVNGATQSGVTPTNIPLGTIPAGQTTTVTFQVQVTSLPANGTITNEANITFTSQPNPTEPPTTTTTTPPPTTTSVRTAIVNPTKSASPQVTDIGDIITYTITVPNTGNIDATNVIVTDPIPSGTTFIPNSVTINGTSQSGVNPAGGIQIGTIPAGANAIATFQVQVTSLPENGLIRNIGTTTFTYEPDPTKPPITTTNPTPPTTTPVNTAITNPVKTVDKTAVDIGDVITYTITFTNDGTIPATNVVFNDTIPAGTTFIPNSVVLNNAPVPNSNPALGIPVGTINPGETKTLSFQVLVTQVPAGGVITNEASTTYTYQPDPTRPPVTTTEPTAPTTVAVNTATVNPTKSANRTFVDIGDIITYTISLQNNGTVPSTNIVLTDPIPNGTTFIPNSVTIDGVSQPNSNPENGISIGTLNPNQAKTITFQVQVTSVPPNGLIENQGIVSFNHIVNPNEPPVTKTTPTPKTETQVGTVVTAPTKSADKQVADLGDTITYTVTFTNNGTVPATNVVVTDPTPNGTIFVPNSVTIDGVSNPGSDPALGIQLGTISVGETKTITYQVVVTNLPPDGVIRNQASFTYQYQPNPSEPPVTTTTTTPSVNIPINNPNPTTTKSADRQIADLGDTITFTVTFQNRGTVPATNVIVKDTLPSGVSFVPGSVVVNGISQIGENPEIGIPVGTVNPGQSITVTFQGVVNSIPPGGVIRNQATITFTYEPNPNEPPVTTTITTPETETAVNTATLNPQKTADRSFVALNDIITYTLSFQNTGTVPATDVTVIDSIPPGTVFVPNSVTINGIPQPGTNPSSGISLGTLAPSERATITFQVRVVNIPASGEIRNQGSATFNYQPDPNLPPVTKTETTPETTTPETTTPIQTVVISPTKTANLTFAEIGDIVTYTVTFTNQGTIPATDVTITDSLPPGTTFVTNSVTVNNIPQPGVSPITGISVGTVNPGQTVTVTFQVQITAIPPNGKIENTASVTYISQPNPSEPPITTTVTTPTVTLPVRTANPNPQKTVDREFASIGDTLTYTITLQNTGNIPATDVIITDSIPTGTTFIPGSITINGVSQPNLTPTTGIPVGTLNPRQIVTVTLEVQVTALPPNGIISNEANVTYTSQPDPTLPPITITTPTPIAETIVQNAELVSTKTVDLQIANIGDALTYTITLENIGNIPMTNVSVIDQPPVGTQFIVDSVTVNGGSQLGVDPSIGIPIGTIQPNQIVTITFQVTITNIPPNGVVTNVGSVNFTSQPNPNEPPITETEETPPVNTEIINSIINPSKTADRNNVDIGDIITYTVTFQNLQTVQLTDIVFTDPIPTGTTFIPNSVTINGTPTSNIDPALGIPLGTLNPSESVVVTFQVRVVSIPPNGIIVNEATITYTFQPNPGEPPVTVTTPTPPTTTNVNTATTNPTKSADKVFALLGDTITYTISLQNTGTVPATNVLVTDPIPAGTTFIPNSVTINGVTQPGIIPSSGILIGTLEPNTSLVVTFQVQVTSIPPTGFIENQGTVSFQYQPDPTRPPISITTPTPTTKTQVSEVTTNPNKQASPQVINLGDTVTYTVTFQNVGNINATDVIITDPTPSGTTFIPNSVTINGVSSPGANPNSGVNVGTVTPGQIVTLTYQVTVSALPPDGIIKNTATVTYTFQPNPSEPPITITDPTPTVEVSVITPTPNPNKLADKQVVDLNELITYTVTFQNRGSVPATSVIITDPLANGLTFVPGTVIINGIPNLGANPVAGIPVGTVNPNGIITVQFQARVTSVPPGGIIRNQATVTFTYEPIPGEPPITITDPTPINTTNVNTAILNPQKTATPETVTLGDIITYTISLQNTGTIPANNIVVTDTIPVGTSFIQNSVTINNVPQPTANPSTGIPISTLAPSESATISFRVLVTSIPPNGEIQNQGNVSFQYQPDPTKPPVSVTTPTPTTITPVNVGTINPIKTADKSIVSVGDTITFTITFQNEGTIPVTDISVTDSLPAGTSFIPNSVTINNIPFPNANPSTGIPVGNLNPAESVTISFQVRVITLPANRMITNIASITYTSQPDPTRPPVTTTTTTPPITIEVNPNEPNTFIKTANVNSVELGDFITYTLTFTNNGAIPANNVLITDPLPPEVTFYPNSVTVNGISRPGSNPTIGILIETVNPGESVVVRFIVQVTAEPRNGLIRNTARVRYTLRPDPTKPPIPVDETTEPNIIPFIGPFVSPNLNCFFNGERFIRRGWDRRC</sequence>
<feature type="region of interest" description="Disordered" evidence="1">
    <location>
        <begin position="885"/>
        <end position="916"/>
    </location>
</feature>
<feature type="domain" description="DUF11" evidence="2">
    <location>
        <begin position="1978"/>
        <end position="2077"/>
    </location>
</feature>
<feature type="compositionally biased region" description="Low complexity" evidence="1">
    <location>
        <begin position="1691"/>
        <end position="1710"/>
    </location>
</feature>
<feature type="domain" description="DUF11" evidence="2">
    <location>
        <begin position="2242"/>
        <end position="2348"/>
    </location>
</feature>
<dbReference type="InterPro" id="IPR047589">
    <property type="entry name" value="DUF11_rpt"/>
</dbReference>
<dbReference type="PATRIC" id="fig|1396.428.peg.2907"/>
<comment type="caution">
    <text evidence="3">The sequence shown here is derived from an EMBL/GenBank/DDBJ whole genome shotgun (WGS) entry which is preliminary data.</text>
</comment>
<feature type="region of interest" description="Disordered" evidence="1">
    <location>
        <begin position="1684"/>
        <end position="1710"/>
    </location>
</feature>
<feature type="domain" description="DUF11" evidence="2">
    <location>
        <begin position="1185"/>
        <end position="1287"/>
    </location>
</feature>
<evidence type="ECO:0000256" key="1">
    <source>
        <dbReference type="SAM" id="MobiDB-lite"/>
    </source>
</evidence>
<feature type="domain" description="DUF11" evidence="2">
    <location>
        <begin position="1846"/>
        <end position="1952"/>
    </location>
</feature>
<feature type="domain" description="DUF11" evidence="2">
    <location>
        <begin position="916"/>
        <end position="1023"/>
    </location>
</feature>
<feature type="domain" description="DUF11" evidence="2">
    <location>
        <begin position="1581"/>
        <end position="1687"/>
    </location>
</feature>
<feature type="domain" description="DUF11" evidence="2">
    <location>
        <begin position="652"/>
        <end position="750"/>
    </location>
</feature>
<feature type="region of interest" description="Disordered" evidence="1">
    <location>
        <begin position="487"/>
        <end position="513"/>
    </location>
</feature>
<feature type="domain" description="DUF11" evidence="2">
    <location>
        <begin position="784"/>
        <end position="891"/>
    </location>
</feature>
<feature type="domain" description="DUF11" evidence="2">
    <location>
        <begin position="257"/>
        <end position="363"/>
    </location>
</feature>
<evidence type="ECO:0000313" key="3">
    <source>
        <dbReference type="EMBL" id="KLA30392.1"/>
    </source>
</evidence>
<feature type="domain" description="DUF11" evidence="2">
    <location>
        <begin position="2375"/>
        <end position="2481"/>
    </location>
</feature>
<dbReference type="NCBIfam" id="TIGR01451">
    <property type="entry name" value="B_ant_repeat"/>
    <property type="match status" value="19"/>
</dbReference>
<dbReference type="Pfam" id="PF01345">
    <property type="entry name" value="DUF11"/>
    <property type="match status" value="19"/>
</dbReference>
<feature type="domain" description="DUF11" evidence="2">
    <location>
        <begin position="1713"/>
        <end position="1819"/>
    </location>
</feature>
<feature type="domain" description="DUF11" evidence="2">
    <location>
        <begin position="1048"/>
        <end position="1156"/>
    </location>
</feature>
<dbReference type="InterPro" id="IPR008966">
    <property type="entry name" value="Adhesion_dom_sf"/>
</dbReference>
<dbReference type="InterPro" id="IPR001434">
    <property type="entry name" value="OmcB-like_DUF11"/>
</dbReference>
<organism evidence="3 4">
    <name type="scientific">Bacillus cereus</name>
    <dbReference type="NCBI Taxonomy" id="1396"/>
    <lineage>
        <taxon>Bacteria</taxon>
        <taxon>Bacillati</taxon>
        <taxon>Bacillota</taxon>
        <taxon>Bacilli</taxon>
        <taxon>Bacillales</taxon>
        <taxon>Bacillaceae</taxon>
        <taxon>Bacillus</taxon>
        <taxon>Bacillus cereus group</taxon>
    </lineage>
</organism>
<dbReference type="PANTHER" id="PTHR34819:SF3">
    <property type="entry name" value="CELL SURFACE PROTEIN"/>
    <property type="match status" value="1"/>
</dbReference>
<feature type="domain" description="DUF11" evidence="2">
    <location>
        <begin position="521"/>
        <end position="626"/>
    </location>
</feature>
<reference evidence="3 4" key="1">
    <citation type="submission" date="2015-04" db="EMBL/GenBank/DDBJ databases">
        <title>Draft Genome Sequences of Eight Spore-Forming Food Isolates of Bacillus cereus Genome sequencing.</title>
        <authorList>
            <person name="Krawcyk A.O."/>
            <person name="de Jong A."/>
            <person name="Eijlander R.T."/>
            <person name="Berendsen E.M."/>
            <person name="Holsappel S."/>
            <person name="Wells-Bennik M."/>
            <person name="Kuipers O.P."/>
        </authorList>
    </citation>
    <scope>NUCLEOTIDE SEQUENCE [LARGE SCALE GENOMIC DNA]</scope>
    <source>
        <strain evidence="3 4">B4077</strain>
    </source>
</reference>
<dbReference type="RefSeq" id="WP_052760582.1">
    <property type="nucleotide sequence ID" value="NZ_LCYI01000019.1"/>
</dbReference>
<feature type="domain" description="DUF11" evidence="2">
    <location>
        <begin position="1317"/>
        <end position="1424"/>
    </location>
</feature>
<name>A0A0G8F3R6_BACCE</name>
<dbReference type="Proteomes" id="UP000035214">
    <property type="component" value="Unassembled WGS sequence"/>
</dbReference>
<dbReference type="InterPro" id="IPR051172">
    <property type="entry name" value="Chlamydia_OmcB"/>
</dbReference>
<feature type="region of interest" description="Disordered" evidence="1">
    <location>
        <begin position="357"/>
        <end position="378"/>
    </location>
</feature>
<feature type="compositionally biased region" description="Low complexity" evidence="1">
    <location>
        <begin position="1158"/>
        <end position="1173"/>
    </location>
</feature>
<gene>
    <name evidence="3" type="ORF">B4077_3612</name>
</gene>
<feature type="region of interest" description="Disordered" evidence="1">
    <location>
        <begin position="1145"/>
        <end position="1173"/>
    </location>
</feature>
<proteinExistence type="predicted"/>
<feature type="domain" description="DUF11" evidence="2">
    <location>
        <begin position="124"/>
        <end position="226"/>
    </location>
</feature>
<dbReference type="Gene3D" id="2.60.40.740">
    <property type="match status" value="19"/>
</dbReference>
<dbReference type="SUPFAM" id="SSF49401">
    <property type="entry name" value="Bacterial adhesins"/>
    <property type="match status" value="10"/>
</dbReference>
<evidence type="ECO:0000259" key="2">
    <source>
        <dbReference type="Pfam" id="PF01345"/>
    </source>
</evidence>
<evidence type="ECO:0000313" key="4">
    <source>
        <dbReference type="Proteomes" id="UP000035214"/>
    </source>
</evidence>
<protein>
    <recommendedName>
        <fullName evidence="2">DUF11 domain-containing protein</fullName>
    </recommendedName>
</protein>
<feature type="compositionally biased region" description="Low complexity" evidence="1">
    <location>
        <begin position="894"/>
        <end position="916"/>
    </location>
</feature>